<dbReference type="RefSeq" id="WP_146446124.1">
    <property type="nucleotide sequence ID" value="NZ_SJPR01000005.1"/>
</dbReference>
<dbReference type="AlphaFoldDB" id="A0A5C6AAC3"/>
<dbReference type="InterPro" id="IPR007421">
    <property type="entry name" value="Schlafen_AlbA_2_dom"/>
</dbReference>
<dbReference type="OrthoDB" id="346095at2"/>
<evidence type="ECO:0000313" key="2">
    <source>
        <dbReference type="EMBL" id="TWT95273.1"/>
    </source>
</evidence>
<dbReference type="Proteomes" id="UP000317421">
    <property type="component" value="Unassembled WGS sequence"/>
</dbReference>
<dbReference type="Gene3D" id="3.30.950.30">
    <property type="entry name" value="Schlafen, AAA domain"/>
    <property type="match status" value="1"/>
</dbReference>
<name>A0A5C6AAC3_9BACT</name>
<comment type="caution">
    <text evidence="2">The sequence shown here is derived from an EMBL/GenBank/DDBJ whole genome shotgun (WGS) entry which is preliminary data.</text>
</comment>
<organism evidence="2 3">
    <name type="scientific">Botrimarina colliarenosi</name>
    <dbReference type="NCBI Taxonomy" id="2528001"/>
    <lineage>
        <taxon>Bacteria</taxon>
        <taxon>Pseudomonadati</taxon>
        <taxon>Planctomycetota</taxon>
        <taxon>Planctomycetia</taxon>
        <taxon>Pirellulales</taxon>
        <taxon>Lacipirellulaceae</taxon>
        <taxon>Botrimarina</taxon>
    </lineage>
</organism>
<accession>A0A5C6AAC3</accession>
<dbReference type="EMBL" id="SJPR01000005">
    <property type="protein sequence ID" value="TWT95273.1"/>
    <property type="molecule type" value="Genomic_DNA"/>
</dbReference>
<feature type="domain" description="Schlafen AlbA-2" evidence="1">
    <location>
        <begin position="14"/>
        <end position="144"/>
    </location>
</feature>
<evidence type="ECO:0000259" key="1">
    <source>
        <dbReference type="Pfam" id="PF04326"/>
    </source>
</evidence>
<keyword evidence="3" id="KW-1185">Reference proteome</keyword>
<evidence type="ECO:0000313" key="3">
    <source>
        <dbReference type="Proteomes" id="UP000317421"/>
    </source>
</evidence>
<sequence>MDSAFLERLLYEDESATLDFKREQYKFAKASEEEKSELIKDILGFANGWRRSDAYILIGVEEAIGCRSNVVGINDHLADHSLQQFVNNLTNKPVQFGYATVPIEGLQIGVIRVELQDRPIYLKKDFGKLKKGDVYVRRGSSTDPTKPATPDEIAQMGKAANALHDQAELSIEFAETKQAKPLGNLINWSAEYCEMPKRLSNNCYLSRWVERLPSLA</sequence>
<gene>
    <name evidence="2" type="ORF">Pla108_34170</name>
</gene>
<proteinExistence type="predicted"/>
<dbReference type="InterPro" id="IPR038461">
    <property type="entry name" value="Schlafen_AlbA_2_dom_sf"/>
</dbReference>
<protein>
    <submittedName>
        <fullName evidence="2">Divergent AAA domain protein</fullName>
    </submittedName>
</protein>
<reference evidence="2 3" key="1">
    <citation type="submission" date="2019-02" db="EMBL/GenBank/DDBJ databases">
        <title>Deep-cultivation of Planctomycetes and their phenomic and genomic characterization uncovers novel biology.</title>
        <authorList>
            <person name="Wiegand S."/>
            <person name="Jogler M."/>
            <person name="Boedeker C."/>
            <person name="Pinto D."/>
            <person name="Vollmers J."/>
            <person name="Rivas-Marin E."/>
            <person name="Kohn T."/>
            <person name="Peeters S.H."/>
            <person name="Heuer A."/>
            <person name="Rast P."/>
            <person name="Oberbeckmann S."/>
            <person name="Bunk B."/>
            <person name="Jeske O."/>
            <person name="Meyerdierks A."/>
            <person name="Storesund J.E."/>
            <person name="Kallscheuer N."/>
            <person name="Luecker S."/>
            <person name="Lage O.M."/>
            <person name="Pohl T."/>
            <person name="Merkel B.J."/>
            <person name="Hornburger P."/>
            <person name="Mueller R.-W."/>
            <person name="Bruemmer F."/>
            <person name="Labrenz M."/>
            <person name="Spormann A.M."/>
            <person name="Op Den Camp H."/>
            <person name="Overmann J."/>
            <person name="Amann R."/>
            <person name="Jetten M.S.M."/>
            <person name="Mascher T."/>
            <person name="Medema M.H."/>
            <person name="Devos D.P."/>
            <person name="Kaster A.-K."/>
            <person name="Ovreas L."/>
            <person name="Rohde M."/>
            <person name="Galperin M.Y."/>
            <person name="Jogler C."/>
        </authorList>
    </citation>
    <scope>NUCLEOTIDE SEQUENCE [LARGE SCALE GENOMIC DNA]</scope>
    <source>
        <strain evidence="2 3">Pla108</strain>
    </source>
</reference>
<dbReference type="Pfam" id="PF04326">
    <property type="entry name" value="SLFN_AlbA_2"/>
    <property type="match status" value="1"/>
</dbReference>